<dbReference type="Proteomes" id="UP000033451">
    <property type="component" value="Unassembled WGS sequence"/>
</dbReference>
<reference evidence="3 4" key="1">
    <citation type="submission" date="2015-02" db="EMBL/GenBank/DDBJ databases">
        <title>Draft genome sequences of ten Microbacterium spp. with emphasis on heavy metal contaminated environments.</title>
        <authorList>
            <person name="Corretto E."/>
        </authorList>
    </citation>
    <scope>NUCLEOTIDE SEQUENCE [LARGE SCALE GENOMIC DNA]</scope>
    <source>
        <strain evidence="3 4">DSM 18659</strain>
    </source>
</reference>
<evidence type="ECO:0000313" key="3">
    <source>
        <dbReference type="EMBL" id="KJL40450.1"/>
    </source>
</evidence>
<dbReference type="Proteomes" id="UP000257479">
    <property type="component" value="Unassembled WGS sequence"/>
</dbReference>
<dbReference type="AlphaFoldDB" id="A0A0F0LZ42"/>
<evidence type="ECO:0000313" key="2">
    <source>
        <dbReference type="EMBL" id="HAN24775.1"/>
    </source>
</evidence>
<protein>
    <submittedName>
        <fullName evidence="3">Uncharacterized protein</fullName>
    </submittedName>
</protein>
<evidence type="ECO:0000256" key="1">
    <source>
        <dbReference type="SAM" id="MobiDB-lite"/>
    </source>
</evidence>
<dbReference type="PROSITE" id="PS51257">
    <property type="entry name" value="PROKAR_LIPOPROTEIN"/>
    <property type="match status" value="1"/>
</dbReference>
<name>A0A0F0LZ42_9MICO</name>
<gene>
    <name evidence="2" type="ORF">DCP95_09420</name>
    <name evidence="3" type="ORF">RR49_00406</name>
</gene>
<feature type="compositionally biased region" description="Low complexity" evidence="1">
    <location>
        <begin position="35"/>
        <end position="52"/>
    </location>
</feature>
<dbReference type="OrthoDB" id="5005342at2"/>
<proteinExistence type="predicted"/>
<dbReference type="EMBL" id="DMNG01000158">
    <property type="protein sequence ID" value="HAN24775.1"/>
    <property type="molecule type" value="Genomic_DNA"/>
</dbReference>
<dbReference type="EMBL" id="JYIY01000053">
    <property type="protein sequence ID" value="KJL40450.1"/>
    <property type="molecule type" value="Genomic_DNA"/>
</dbReference>
<keyword evidence="4" id="KW-1185">Reference proteome</keyword>
<dbReference type="RefSeq" id="WP_048809397.1">
    <property type="nucleotide sequence ID" value="NZ_DAIQHQ010000005.1"/>
</dbReference>
<feature type="compositionally biased region" description="Polar residues" evidence="1">
    <location>
        <begin position="53"/>
        <end position="63"/>
    </location>
</feature>
<comment type="caution">
    <text evidence="3">The sequence shown here is derived from an EMBL/GenBank/DDBJ whole genome shotgun (WGS) entry which is preliminary data.</text>
</comment>
<accession>A0A0F0LZ42</accession>
<dbReference type="STRING" id="400772.RR49_00406"/>
<sequence length="202" mass="20953">MQATARRATGAMIALTLAAGLTGCGIAPWAGQQNSTPSPTMTTPSAVPTPVSNDLSSGSTQRTVKSGSVTATVNYWSTLSMDRWKAGALKPISLSLTTTVDPNDGQKVYLQSATMTAIPQGSNGETFPALSPQSDTSTVPPGYLALSPYSYSQTFTIGEVPQGATSVQIQFTYDFLVQTTPTSSEYAKQTGSDLLSVAIAQG</sequence>
<dbReference type="PATRIC" id="fig|400772.4.peg.437"/>
<evidence type="ECO:0000313" key="5">
    <source>
        <dbReference type="Proteomes" id="UP000257479"/>
    </source>
</evidence>
<evidence type="ECO:0000313" key="4">
    <source>
        <dbReference type="Proteomes" id="UP000033451"/>
    </source>
</evidence>
<feature type="region of interest" description="Disordered" evidence="1">
    <location>
        <begin position="30"/>
        <end position="63"/>
    </location>
</feature>
<reference evidence="2 5" key="2">
    <citation type="journal article" date="2018" name="Nat. Biotechnol.">
        <title>A standardized bacterial taxonomy based on genome phylogeny substantially revises the tree of life.</title>
        <authorList>
            <person name="Parks D.H."/>
            <person name="Chuvochina M."/>
            <person name="Waite D.W."/>
            <person name="Rinke C."/>
            <person name="Skarshewski A."/>
            <person name="Chaumeil P.A."/>
            <person name="Hugenholtz P."/>
        </authorList>
    </citation>
    <scope>NUCLEOTIDE SEQUENCE [LARGE SCALE GENOMIC DNA]</scope>
    <source>
        <strain evidence="2">UBA9152</strain>
    </source>
</reference>
<organism evidence="3 4">
    <name type="scientific">Microbacterium ginsengisoli</name>
    <dbReference type="NCBI Taxonomy" id="400772"/>
    <lineage>
        <taxon>Bacteria</taxon>
        <taxon>Bacillati</taxon>
        <taxon>Actinomycetota</taxon>
        <taxon>Actinomycetes</taxon>
        <taxon>Micrococcales</taxon>
        <taxon>Microbacteriaceae</taxon>
        <taxon>Microbacterium</taxon>
    </lineage>
</organism>